<name>A0A2N3RHR2_9XANT</name>
<dbReference type="Proteomes" id="UP000233720">
    <property type="component" value="Unassembled WGS sequence"/>
</dbReference>
<dbReference type="Proteomes" id="UP000233748">
    <property type="component" value="Unassembled WGS sequence"/>
</dbReference>
<evidence type="ECO:0000256" key="1">
    <source>
        <dbReference type="SAM" id="SignalP"/>
    </source>
</evidence>
<dbReference type="EMBL" id="PHKV01000004">
    <property type="protein sequence ID" value="PKV12033.1"/>
    <property type="molecule type" value="Genomic_DNA"/>
</dbReference>
<dbReference type="EMBL" id="PHKW01000004">
    <property type="protein sequence ID" value="PKV16308.1"/>
    <property type="molecule type" value="Genomic_DNA"/>
</dbReference>
<keyword evidence="5" id="KW-1185">Reference proteome</keyword>
<organism evidence="2 4">
    <name type="scientific">Xanthomonas prunicola</name>
    <dbReference type="NCBI Taxonomy" id="2053930"/>
    <lineage>
        <taxon>Bacteria</taxon>
        <taxon>Pseudomonadati</taxon>
        <taxon>Pseudomonadota</taxon>
        <taxon>Gammaproteobacteria</taxon>
        <taxon>Lysobacterales</taxon>
        <taxon>Lysobacteraceae</taxon>
        <taxon>Xanthomonas</taxon>
    </lineage>
</organism>
<proteinExistence type="predicted"/>
<evidence type="ECO:0000313" key="3">
    <source>
        <dbReference type="EMBL" id="PKV16308.1"/>
    </source>
</evidence>
<feature type="signal peptide" evidence="1">
    <location>
        <begin position="1"/>
        <end position="24"/>
    </location>
</feature>
<dbReference type="OrthoDB" id="6006541at2"/>
<sequence>MSRRLVRVTLAALLGIAFSPAGFAQSPADRANTPQRVALSQTVTLPCVSISVDEGTIVLPESELQRAAAFRRSFASAPVGNERQRLAWIAGDRAQALLAAAGDTHDRFGCAAVDAAQASGDGMYLVGALLERGQAAVLTRAPSGFAPAITVQHTDPQCQDGPHGSIVYRIADGGPLLLTLTECVR</sequence>
<comment type="caution">
    <text evidence="2">The sequence shown here is derived from an EMBL/GenBank/DDBJ whole genome shotgun (WGS) entry which is preliminary data.</text>
</comment>
<reference evidence="4 5" key="1">
    <citation type="submission" date="2017-11" db="EMBL/GenBank/DDBJ databases">
        <title>Xanthomonas prunicola sp. nov., a novel pathogen that affects nectarine (Prunus persica var. nectarine) trees.</title>
        <authorList>
            <person name="Lopez M."/>
            <person name="Lopez-Soriano P."/>
            <person name="Garita-Cambronero J."/>
            <person name="Beltran C."/>
            <person name="Taghouti G."/>
            <person name="Portier P."/>
            <person name="Cubero J."/>
            <person name="Fischer-Le Saux M."/>
            <person name="Marco-Noales E."/>
        </authorList>
    </citation>
    <scope>NUCLEOTIDE SEQUENCE [LARGE SCALE GENOMIC DNA]</scope>
    <source>
        <strain evidence="2 4">CFBP8353</strain>
        <strain evidence="3 5">CFBP8354</strain>
    </source>
</reference>
<protein>
    <submittedName>
        <fullName evidence="2">Uncharacterized protein</fullName>
    </submittedName>
</protein>
<feature type="chain" id="PRO_5014956567" evidence="1">
    <location>
        <begin position="25"/>
        <end position="185"/>
    </location>
</feature>
<dbReference type="AlphaFoldDB" id="A0A2N3RHR2"/>
<keyword evidence="1" id="KW-0732">Signal</keyword>
<accession>A0A2N3RHR2</accession>
<evidence type="ECO:0000313" key="4">
    <source>
        <dbReference type="Proteomes" id="UP000233720"/>
    </source>
</evidence>
<evidence type="ECO:0000313" key="5">
    <source>
        <dbReference type="Proteomes" id="UP000233748"/>
    </source>
</evidence>
<evidence type="ECO:0000313" key="2">
    <source>
        <dbReference type="EMBL" id="PKV12033.1"/>
    </source>
</evidence>
<gene>
    <name evidence="2" type="ORF">XpruCFBP8353_14320</name>
    <name evidence="3" type="ORF">XpruCFBP8354_14305</name>
</gene>